<evidence type="ECO:0000259" key="6">
    <source>
        <dbReference type="PROSITE" id="PS50850"/>
    </source>
</evidence>
<dbReference type="PANTHER" id="PTHR10924:SF6">
    <property type="entry name" value="SOLUTE CARRIER FAMILY 49 MEMBER A3"/>
    <property type="match status" value="1"/>
</dbReference>
<evidence type="ECO:0000256" key="1">
    <source>
        <dbReference type="ARBA" id="ARBA00004651"/>
    </source>
</evidence>
<feature type="domain" description="Major facilitator superfamily (MFS) profile" evidence="6">
    <location>
        <begin position="12"/>
        <end position="415"/>
    </location>
</feature>
<feature type="transmembrane region" description="Helical" evidence="5">
    <location>
        <begin position="12"/>
        <end position="32"/>
    </location>
</feature>
<feature type="transmembrane region" description="Helical" evidence="5">
    <location>
        <begin position="298"/>
        <end position="316"/>
    </location>
</feature>
<comment type="caution">
    <text evidence="7">The sequence shown here is derived from an EMBL/GenBank/DDBJ whole genome shotgun (WGS) entry which is preliminary data.</text>
</comment>
<feature type="transmembrane region" description="Helical" evidence="5">
    <location>
        <begin position="52"/>
        <end position="74"/>
    </location>
</feature>
<dbReference type="Proteomes" id="UP000177876">
    <property type="component" value="Unassembled WGS sequence"/>
</dbReference>
<feature type="transmembrane region" description="Helical" evidence="5">
    <location>
        <begin position="265"/>
        <end position="286"/>
    </location>
</feature>
<dbReference type="Pfam" id="PF07690">
    <property type="entry name" value="MFS_1"/>
    <property type="match status" value="1"/>
</dbReference>
<organism evidence="7 8">
    <name type="scientific">Candidatus Solincola sediminis</name>
    <dbReference type="NCBI Taxonomy" id="1797199"/>
    <lineage>
        <taxon>Bacteria</taxon>
        <taxon>Bacillati</taxon>
        <taxon>Actinomycetota</taxon>
        <taxon>Candidatus Geothermincolia</taxon>
        <taxon>Candidatus Geothermincolales</taxon>
        <taxon>Candidatus Geothermincolaceae</taxon>
        <taxon>Candidatus Solincola</taxon>
    </lineage>
</organism>
<proteinExistence type="predicted"/>
<dbReference type="InterPro" id="IPR049680">
    <property type="entry name" value="FLVCR1-2_SLC49-like"/>
</dbReference>
<evidence type="ECO:0000256" key="2">
    <source>
        <dbReference type="ARBA" id="ARBA00022692"/>
    </source>
</evidence>
<dbReference type="STRING" id="1797197.A2Y75_07640"/>
<dbReference type="InterPro" id="IPR011701">
    <property type="entry name" value="MFS"/>
</dbReference>
<keyword evidence="2 5" id="KW-0812">Transmembrane</keyword>
<feature type="transmembrane region" description="Helical" evidence="5">
    <location>
        <begin position="81"/>
        <end position="99"/>
    </location>
</feature>
<dbReference type="GO" id="GO:0022857">
    <property type="term" value="F:transmembrane transporter activity"/>
    <property type="evidence" value="ECO:0007669"/>
    <property type="project" value="InterPro"/>
</dbReference>
<evidence type="ECO:0000313" key="8">
    <source>
        <dbReference type="Proteomes" id="UP000177876"/>
    </source>
</evidence>
<dbReference type="InterPro" id="IPR036259">
    <property type="entry name" value="MFS_trans_sf"/>
</dbReference>
<keyword evidence="3 5" id="KW-1133">Transmembrane helix</keyword>
<dbReference type="InterPro" id="IPR020846">
    <property type="entry name" value="MFS_dom"/>
</dbReference>
<comment type="subcellular location">
    <subcellularLocation>
        <location evidence="1">Cell membrane</location>
        <topology evidence="1">Multi-pass membrane protein</topology>
    </subcellularLocation>
</comment>
<dbReference type="PANTHER" id="PTHR10924">
    <property type="entry name" value="MAJOR FACILITATOR SUPERFAMILY PROTEIN-RELATED"/>
    <property type="match status" value="1"/>
</dbReference>
<feature type="transmembrane region" description="Helical" evidence="5">
    <location>
        <begin position="137"/>
        <end position="162"/>
    </location>
</feature>
<evidence type="ECO:0000256" key="5">
    <source>
        <dbReference type="SAM" id="Phobius"/>
    </source>
</evidence>
<name>A0A1F2WKD9_9ACTN</name>
<feature type="transmembrane region" description="Helical" evidence="5">
    <location>
        <begin position="350"/>
        <end position="374"/>
    </location>
</feature>
<feature type="transmembrane region" description="Helical" evidence="5">
    <location>
        <begin position="105"/>
        <end position="125"/>
    </location>
</feature>
<reference evidence="7 8" key="1">
    <citation type="journal article" date="2016" name="Nat. Commun.">
        <title>Thousands of microbial genomes shed light on interconnected biogeochemical processes in an aquifer system.</title>
        <authorList>
            <person name="Anantharaman K."/>
            <person name="Brown C.T."/>
            <person name="Hug L.A."/>
            <person name="Sharon I."/>
            <person name="Castelle C.J."/>
            <person name="Probst A.J."/>
            <person name="Thomas B.C."/>
            <person name="Singh A."/>
            <person name="Wilkins M.J."/>
            <person name="Karaoz U."/>
            <person name="Brodie E.L."/>
            <person name="Williams K.H."/>
            <person name="Hubbard S.S."/>
            <person name="Banfield J.F."/>
        </authorList>
    </citation>
    <scope>NUCLEOTIDE SEQUENCE [LARGE SCALE GENOMIC DNA]</scope>
</reference>
<evidence type="ECO:0000313" key="7">
    <source>
        <dbReference type="EMBL" id="OFW57293.1"/>
    </source>
</evidence>
<sequence length="425" mass="44849">MPQEETNGRSGYRWVVLAAYMLVAALTQLIWLNYAAITSQTQNLMGVSEFKVVLLATMFPLVYIPVSIPAGIIIDRKGYRFGVLVGALFMAVFSFLRLAAGNYTLVLIGMIGISIGQPFVLNSITKMVTTWFSTDESALATGVATLSLFVGMIIALALTPALLKGFGETQLSSLRWIVLIYSLAAVVVLVLFAILARPAPAIPPKRTEKDITGGEVSISRSSFSAILKLHNFRLLCLIILIGNGAFVGLMQLIEKILAPKGINSSTAGNIGAVIVVAGVIGCIALPSLSDSVMRRKPFVLLAAAASIPTILLIGGLQSTALIFVTGAFLGFFLLSALPIVLAFSEETTGAALTGTATSILLLLGNFGGVVITLIMEGIKGATGGTSGSFFWAMLFLAILFVVAFLIGLGLREEPKKREAPFIAVG</sequence>
<dbReference type="Gene3D" id="1.20.1250.20">
    <property type="entry name" value="MFS general substrate transporter like domains"/>
    <property type="match status" value="2"/>
</dbReference>
<dbReference type="SUPFAM" id="SSF103473">
    <property type="entry name" value="MFS general substrate transporter"/>
    <property type="match status" value="1"/>
</dbReference>
<dbReference type="AlphaFoldDB" id="A0A1F2WKD9"/>
<dbReference type="EMBL" id="MELK01000035">
    <property type="protein sequence ID" value="OFW57293.1"/>
    <property type="molecule type" value="Genomic_DNA"/>
</dbReference>
<protein>
    <recommendedName>
        <fullName evidence="6">Major facilitator superfamily (MFS) profile domain-containing protein</fullName>
    </recommendedName>
</protein>
<evidence type="ECO:0000256" key="4">
    <source>
        <dbReference type="ARBA" id="ARBA00023136"/>
    </source>
</evidence>
<feature type="transmembrane region" description="Helical" evidence="5">
    <location>
        <begin position="322"/>
        <end position="343"/>
    </location>
</feature>
<dbReference type="GO" id="GO:0005886">
    <property type="term" value="C:plasma membrane"/>
    <property type="evidence" value="ECO:0007669"/>
    <property type="project" value="UniProtKB-SubCell"/>
</dbReference>
<feature type="transmembrane region" description="Helical" evidence="5">
    <location>
        <begin position="389"/>
        <end position="410"/>
    </location>
</feature>
<gene>
    <name evidence="7" type="ORF">A2Y75_07640</name>
</gene>
<feature type="transmembrane region" description="Helical" evidence="5">
    <location>
        <begin position="232"/>
        <end position="253"/>
    </location>
</feature>
<evidence type="ECO:0000256" key="3">
    <source>
        <dbReference type="ARBA" id="ARBA00022989"/>
    </source>
</evidence>
<accession>A0A1F2WKD9</accession>
<dbReference type="PROSITE" id="PS50850">
    <property type="entry name" value="MFS"/>
    <property type="match status" value="1"/>
</dbReference>
<feature type="transmembrane region" description="Helical" evidence="5">
    <location>
        <begin position="174"/>
        <end position="196"/>
    </location>
</feature>
<keyword evidence="4 5" id="KW-0472">Membrane</keyword>